<dbReference type="InterPro" id="IPR015942">
    <property type="entry name" value="Asp/Glu/hydantoin_racemase"/>
</dbReference>
<comment type="function">
    <text evidence="8">Provides the (R)-glutamate required for cell wall biosynthesis.</text>
</comment>
<dbReference type="GO" id="GO:0042802">
    <property type="term" value="F:identical protein binding"/>
    <property type="evidence" value="ECO:0007669"/>
    <property type="project" value="UniProtKB-ARBA"/>
</dbReference>
<dbReference type="GO" id="GO:0008881">
    <property type="term" value="F:glutamate racemase activity"/>
    <property type="evidence" value="ECO:0007669"/>
    <property type="project" value="UniProtKB-UniRule"/>
</dbReference>
<feature type="binding site" evidence="8">
    <location>
        <begin position="45"/>
        <end position="46"/>
    </location>
    <ligand>
        <name>substrate</name>
    </ligand>
</feature>
<gene>
    <name evidence="9" type="primary">racE</name>
    <name evidence="8" type="synonym">murI</name>
    <name evidence="9" type="ORF">I8U20_04635</name>
</gene>
<keyword evidence="3 8" id="KW-0133">Cell shape</keyword>
<feature type="binding site" evidence="8">
    <location>
        <begin position="188"/>
        <end position="189"/>
    </location>
    <ligand>
        <name>substrate</name>
    </ligand>
</feature>
<dbReference type="InterPro" id="IPR004391">
    <property type="entry name" value="Glu_race"/>
</dbReference>
<dbReference type="FunFam" id="3.40.50.1860:FF:000002">
    <property type="entry name" value="Glutamate racemase"/>
    <property type="match status" value="1"/>
</dbReference>
<dbReference type="Gene3D" id="3.40.50.1860">
    <property type="match status" value="2"/>
</dbReference>
<keyword evidence="5 8" id="KW-0413">Isomerase</keyword>
<dbReference type="PANTHER" id="PTHR21198:SF2">
    <property type="entry name" value="GLUTAMATE RACEMASE"/>
    <property type="match status" value="1"/>
</dbReference>
<dbReference type="UniPathway" id="UPA00219"/>
<dbReference type="Proteomes" id="UP000633619">
    <property type="component" value="Unassembled WGS sequence"/>
</dbReference>
<accession>A0A8I1DBP6</accession>
<evidence type="ECO:0000313" key="10">
    <source>
        <dbReference type="Proteomes" id="UP000633619"/>
    </source>
</evidence>
<evidence type="ECO:0000256" key="3">
    <source>
        <dbReference type="ARBA" id="ARBA00022960"/>
    </source>
</evidence>
<evidence type="ECO:0000256" key="7">
    <source>
        <dbReference type="ARBA" id="ARBA00070053"/>
    </source>
</evidence>
<dbReference type="AlphaFoldDB" id="A0A8I1DBP6"/>
<protein>
    <recommendedName>
        <fullName evidence="7 8">Glutamate racemase</fullName>
        <ecNumber evidence="2 8">5.1.1.3</ecNumber>
    </recommendedName>
</protein>
<keyword evidence="4 8" id="KW-0573">Peptidoglycan synthesis</keyword>
<comment type="similarity">
    <text evidence="8">Belongs to the aspartate/glutamate racemases family.</text>
</comment>
<organism evidence="9 10">
    <name type="scientific">Thermoactinomyces intermedius</name>
    <dbReference type="NCBI Taxonomy" id="2024"/>
    <lineage>
        <taxon>Bacteria</taxon>
        <taxon>Bacillati</taxon>
        <taxon>Bacillota</taxon>
        <taxon>Bacilli</taxon>
        <taxon>Bacillales</taxon>
        <taxon>Thermoactinomycetaceae</taxon>
        <taxon>Thermoactinomyces</taxon>
    </lineage>
</organism>
<feature type="binding site" evidence="8">
    <location>
        <begin position="13"/>
        <end position="14"/>
    </location>
    <ligand>
        <name>substrate</name>
    </ligand>
</feature>
<dbReference type="NCBIfam" id="TIGR00067">
    <property type="entry name" value="glut_race"/>
    <property type="match status" value="1"/>
</dbReference>
<dbReference type="InterPro" id="IPR001920">
    <property type="entry name" value="Asp/Glu_race"/>
</dbReference>
<comment type="catalytic activity">
    <reaction evidence="1 8">
        <text>L-glutamate = D-glutamate</text>
        <dbReference type="Rhea" id="RHEA:12813"/>
        <dbReference type="ChEBI" id="CHEBI:29985"/>
        <dbReference type="ChEBI" id="CHEBI:29986"/>
        <dbReference type="EC" id="5.1.1.3"/>
    </reaction>
</comment>
<name>A0A8I1DBP6_THEIN</name>
<evidence type="ECO:0000256" key="2">
    <source>
        <dbReference type="ARBA" id="ARBA00013090"/>
    </source>
</evidence>
<sequence length="272" mass="29761">MQQTRDRAIGILDSGVGGLTVAREVMRQLPRETIYYVGDTKRCPYGPRSKEEVRKFTMGIVRFLMNHPIKAILIACNTATAAALDLVREQVDIPVLGVIDPGARAAIKATKNKTIGVIGTQGTIQSGAYEQALRKIHPDLTIHSLACPAFVPLVESGYRHTALADDIVADTLSPLRNTSMDTLILGCTHYPLLADSIRKAVSESVSIISSAEETAVELSTILQHQQLLSDQHSPKHRFFTTGSTESFSKIAEDWFGFPVKVEQVELYFPSVG</sequence>
<keyword evidence="10" id="KW-1185">Reference proteome</keyword>
<feature type="binding site" evidence="8">
    <location>
        <begin position="77"/>
        <end position="78"/>
    </location>
    <ligand>
        <name>substrate</name>
    </ligand>
</feature>
<comment type="pathway">
    <text evidence="8">Cell wall biogenesis; peptidoglycan biosynthesis.</text>
</comment>
<feature type="active site" description="Proton donor/acceptor" evidence="8">
    <location>
        <position position="187"/>
    </location>
</feature>
<dbReference type="GO" id="GO:0071555">
    <property type="term" value="P:cell wall organization"/>
    <property type="evidence" value="ECO:0007669"/>
    <property type="project" value="UniProtKB-KW"/>
</dbReference>
<dbReference type="Pfam" id="PF01177">
    <property type="entry name" value="Asp_Glu_race"/>
    <property type="match status" value="1"/>
</dbReference>
<evidence type="ECO:0000313" key="9">
    <source>
        <dbReference type="EMBL" id="MBH8594613.1"/>
    </source>
</evidence>
<dbReference type="SUPFAM" id="SSF53681">
    <property type="entry name" value="Aspartate/glutamate racemase"/>
    <property type="match status" value="2"/>
</dbReference>
<comment type="caution">
    <text evidence="9">The sequence shown here is derived from an EMBL/GenBank/DDBJ whole genome shotgun (WGS) entry which is preliminary data.</text>
</comment>
<dbReference type="GO" id="GO:0008360">
    <property type="term" value="P:regulation of cell shape"/>
    <property type="evidence" value="ECO:0007669"/>
    <property type="project" value="UniProtKB-KW"/>
</dbReference>
<keyword evidence="6 8" id="KW-0961">Cell wall biogenesis/degradation</keyword>
<evidence type="ECO:0000256" key="8">
    <source>
        <dbReference type="HAMAP-Rule" id="MF_00258"/>
    </source>
</evidence>
<reference evidence="9 10" key="1">
    <citation type="submission" date="2020-12" db="EMBL/GenBank/DDBJ databases">
        <title>WGS of Thermoactinomyces spp.</title>
        <authorList>
            <person name="Cheng K."/>
        </authorList>
    </citation>
    <scope>NUCLEOTIDE SEQUENCE [LARGE SCALE GENOMIC DNA]</scope>
    <source>
        <strain evidence="10">CICC 10671\DSM 43846</strain>
    </source>
</reference>
<dbReference type="EC" id="5.1.1.3" evidence="2 8"/>
<proteinExistence type="inferred from homology"/>
<dbReference type="EMBL" id="JAECVW010000002">
    <property type="protein sequence ID" value="MBH8594613.1"/>
    <property type="molecule type" value="Genomic_DNA"/>
</dbReference>
<dbReference type="PROSITE" id="PS00924">
    <property type="entry name" value="ASP_GLU_RACEMASE_2"/>
    <property type="match status" value="1"/>
</dbReference>
<dbReference type="GO" id="GO:0009252">
    <property type="term" value="P:peptidoglycan biosynthetic process"/>
    <property type="evidence" value="ECO:0007669"/>
    <property type="project" value="UniProtKB-UniRule"/>
</dbReference>
<evidence type="ECO:0000256" key="5">
    <source>
        <dbReference type="ARBA" id="ARBA00023235"/>
    </source>
</evidence>
<evidence type="ECO:0000256" key="1">
    <source>
        <dbReference type="ARBA" id="ARBA00001602"/>
    </source>
</evidence>
<feature type="active site" description="Proton donor/acceptor" evidence="8">
    <location>
        <position position="76"/>
    </location>
</feature>
<evidence type="ECO:0000256" key="6">
    <source>
        <dbReference type="ARBA" id="ARBA00023316"/>
    </source>
</evidence>
<dbReference type="HAMAP" id="MF_00258">
    <property type="entry name" value="Glu_racemase"/>
    <property type="match status" value="1"/>
</dbReference>
<dbReference type="InterPro" id="IPR033134">
    <property type="entry name" value="Asp/Glu_racemase_AS_2"/>
</dbReference>
<dbReference type="NCBIfam" id="NF002035">
    <property type="entry name" value="PRK00865.1-3"/>
    <property type="match status" value="1"/>
</dbReference>
<evidence type="ECO:0000256" key="4">
    <source>
        <dbReference type="ARBA" id="ARBA00022984"/>
    </source>
</evidence>
<dbReference type="PANTHER" id="PTHR21198">
    <property type="entry name" value="GLUTAMATE RACEMASE"/>
    <property type="match status" value="1"/>
</dbReference>